<evidence type="ECO:0000313" key="1">
    <source>
        <dbReference type="EMBL" id="KAJ7517427.1"/>
    </source>
</evidence>
<name>A0ACC2AJZ1_DIPCM</name>
<sequence length="106" mass="10979">MEGRFSSLAASGLLFLLVLCCGTRVLAAPASFAKTAVSSCNLLELVSCFPSAIGAYSRAQCCQAMDDILAGCLCTNTSGGTPVQFEVKFRFASDCQLVIPVGVPCS</sequence>
<gene>
    <name evidence="1" type="ORF">O6H91_21G023900</name>
</gene>
<organism evidence="1 2">
    <name type="scientific">Diphasiastrum complanatum</name>
    <name type="common">Issler's clubmoss</name>
    <name type="synonym">Lycopodium complanatum</name>
    <dbReference type="NCBI Taxonomy" id="34168"/>
    <lineage>
        <taxon>Eukaryota</taxon>
        <taxon>Viridiplantae</taxon>
        <taxon>Streptophyta</taxon>
        <taxon>Embryophyta</taxon>
        <taxon>Tracheophyta</taxon>
        <taxon>Lycopodiopsida</taxon>
        <taxon>Lycopodiales</taxon>
        <taxon>Lycopodiaceae</taxon>
        <taxon>Lycopodioideae</taxon>
        <taxon>Diphasiastrum</taxon>
    </lineage>
</organism>
<proteinExistence type="predicted"/>
<reference evidence="2" key="1">
    <citation type="journal article" date="2024" name="Proc. Natl. Acad. Sci. U.S.A.">
        <title>Extraordinary preservation of gene collinearity over three hundred million years revealed in homosporous lycophytes.</title>
        <authorList>
            <person name="Li C."/>
            <person name="Wickell D."/>
            <person name="Kuo L.Y."/>
            <person name="Chen X."/>
            <person name="Nie B."/>
            <person name="Liao X."/>
            <person name="Peng D."/>
            <person name="Ji J."/>
            <person name="Jenkins J."/>
            <person name="Williams M."/>
            <person name="Shu S."/>
            <person name="Plott C."/>
            <person name="Barry K."/>
            <person name="Rajasekar S."/>
            <person name="Grimwood J."/>
            <person name="Han X."/>
            <person name="Sun S."/>
            <person name="Hou Z."/>
            <person name="He W."/>
            <person name="Dai G."/>
            <person name="Sun C."/>
            <person name="Schmutz J."/>
            <person name="Leebens-Mack J.H."/>
            <person name="Li F.W."/>
            <person name="Wang L."/>
        </authorList>
    </citation>
    <scope>NUCLEOTIDE SEQUENCE [LARGE SCALE GENOMIC DNA]</scope>
    <source>
        <strain evidence="2">cv. PW_Plant_1</strain>
    </source>
</reference>
<keyword evidence="2" id="KW-1185">Reference proteome</keyword>
<accession>A0ACC2AJZ1</accession>
<protein>
    <submittedName>
        <fullName evidence="1">Uncharacterized protein</fullName>
    </submittedName>
</protein>
<comment type="caution">
    <text evidence="1">The sequence shown here is derived from an EMBL/GenBank/DDBJ whole genome shotgun (WGS) entry which is preliminary data.</text>
</comment>
<evidence type="ECO:0000313" key="2">
    <source>
        <dbReference type="Proteomes" id="UP001162992"/>
    </source>
</evidence>
<dbReference type="Proteomes" id="UP001162992">
    <property type="component" value="Chromosome 21"/>
</dbReference>
<dbReference type="EMBL" id="CM055112">
    <property type="protein sequence ID" value="KAJ7517427.1"/>
    <property type="molecule type" value="Genomic_DNA"/>
</dbReference>